<keyword evidence="2" id="KW-0808">Transferase</keyword>
<keyword evidence="1" id="KW-0812">Transmembrane</keyword>
<dbReference type="GO" id="GO:0008168">
    <property type="term" value="F:methyltransferase activity"/>
    <property type="evidence" value="ECO:0007669"/>
    <property type="project" value="UniProtKB-KW"/>
</dbReference>
<evidence type="ECO:0000313" key="3">
    <source>
        <dbReference type="Proteomes" id="UP000315400"/>
    </source>
</evidence>
<sequence>MENTALVLMLLLVATVALTVLCVWILAKVSRTEDKLVVMRAELRRSAAWEFRQVEDLYALYSRLRPRHPLPNTRGWAASPDFLRIVMDEVLEKSPKKILELGSGTSTVTIGYALEKLGSGNLWSLDHDAAYLSTTRHIIDLHGLQDRVFSVHAPLVSIAGYDTKWYDLTDFAETGIDMLVIDGPPAGDAPNARCPALPILFERLSPGAVVILDDADREGEKQCVEAWIKRFPELRVEHRACEKGCVVLRG</sequence>
<dbReference type="GO" id="GO:0032259">
    <property type="term" value="P:methylation"/>
    <property type="evidence" value="ECO:0007669"/>
    <property type="project" value="UniProtKB-KW"/>
</dbReference>
<comment type="caution">
    <text evidence="2">The sequence shown here is derived from an EMBL/GenBank/DDBJ whole genome shotgun (WGS) entry which is preliminary data.</text>
</comment>
<name>A0A540VTP1_9GAMM</name>
<dbReference type="Pfam" id="PF13578">
    <property type="entry name" value="Methyltransf_24"/>
    <property type="match status" value="1"/>
</dbReference>
<reference evidence="2 3" key="1">
    <citation type="submission" date="2019-06" db="EMBL/GenBank/DDBJ databases">
        <title>Metagenome assembled Genome of Spiribacter salinus SL48-SHIP from the microbial mat of Salt Lake 48 (Novosibirsk region, Russia).</title>
        <authorList>
            <person name="Shipova A."/>
            <person name="Rozanov A.S."/>
            <person name="Bryanskaya A.V."/>
            <person name="Peltek S.E."/>
        </authorList>
    </citation>
    <scope>NUCLEOTIDE SEQUENCE [LARGE SCALE GENOMIC DNA]</scope>
    <source>
        <strain evidence="2">SL48-SHIP-2</strain>
    </source>
</reference>
<keyword evidence="1" id="KW-0472">Membrane</keyword>
<dbReference type="Proteomes" id="UP000315400">
    <property type="component" value="Unassembled WGS sequence"/>
</dbReference>
<feature type="transmembrane region" description="Helical" evidence="1">
    <location>
        <begin position="6"/>
        <end position="27"/>
    </location>
</feature>
<gene>
    <name evidence="2" type="ORF">FKY71_05075</name>
</gene>
<protein>
    <submittedName>
        <fullName evidence="2">Class I SAM-dependent methyltransferase</fullName>
    </submittedName>
</protein>
<dbReference type="EMBL" id="VIFK01000023">
    <property type="protein sequence ID" value="TQF00122.1"/>
    <property type="molecule type" value="Genomic_DNA"/>
</dbReference>
<accession>A0A540VTP1</accession>
<dbReference type="SUPFAM" id="SSF53335">
    <property type="entry name" value="S-adenosyl-L-methionine-dependent methyltransferases"/>
    <property type="match status" value="1"/>
</dbReference>
<keyword evidence="2" id="KW-0489">Methyltransferase</keyword>
<organism evidence="2 3">
    <name type="scientific">Spiribacter salinus</name>
    <dbReference type="NCBI Taxonomy" id="1335746"/>
    <lineage>
        <taxon>Bacteria</taxon>
        <taxon>Pseudomonadati</taxon>
        <taxon>Pseudomonadota</taxon>
        <taxon>Gammaproteobacteria</taxon>
        <taxon>Chromatiales</taxon>
        <taxon>Ectothiorhodospiraceae</taxon>
        <taxon>Spiribacter</taxon>
    </lineage>
</organism>
<dbReference type="InterPro" id="IPR029063">
    <property type="entry name" value="SAM-dependent_MTases_sf"/>
</dbReference>
<proteinExistence type="predicted"/>
<evidence type="ECO:0000313" key="2">
    <source>
        <dbReference type="EMBL" id="TQF00122.1"/>
    </source>
</evidence>
<evidence type="ECO:0000256" key="1">
    <source>
        <dbReference type="SAM" id="Phobius"/>
    </source>
</evidence>
<dbReference type="AlphaFoldDB" id="A0A540VTP1"/>
<keyword evidence="1" id="KW-1133">Transmembrane helix</keyword>
<dbReference type="Gene3D" id="3.40.50.150">
    <property type="entry name" value="Vaccinia Virus protein VP39"/>
    <property type="match status" value="1"/>
</dbReference>